<name>A0A7H9ELH2_9LACO</name>
<dbReference type="GO" id="GO:0016757">
    <property type="term" value="F:glycosyltransferase activity"/>
    <property type="evidence" value="ECO:0007669"/>
    <property type="project" value="UniProtKB-KW"/>
</dbReference>
<dbReference type="InterPro" id="IPR001173">
    <property type="entry name" value="Glyco_trans_2-like"/>
</dbReference>
<evidence type="ECO:0000313" key="4">
    <source>
        <dbReference type="EMBL" id="QLL78578.1"/>
    </source>
</evidence>
<dbReference type="KEGG" id="lsw:GTO87_08270"/>
<dbReference type="CDD" id="cd00761">
    <property type="entry name" value="Glyco_tranf_GTA_type"/>
    <property type="match status" value="1"/>
</dbReference>
<evidence type="ECO:0000256" key="1">
    <source>
        <dbReference type="ARBA" id="ARBA00022676"/>
    </source>
</evidence>
<keyword evidence="1" id="KW-0328">Glycosyltransferase</keyword>
<sequence>MGYKNVMANSKPLLSVIVPIYNVQDYVAAALQSLLEQSFTDFEAILVEDQSSDESLVVVQRFAQQDPRLRIVQHETNQGLAAARNTGLEHARGEYIYYFDSDDLLPHDFLQHMMTAICQADVDIVCSNTSNFAWDTEPEWQQATTVTAQEVIDRDELLQRLLPYKIETTAWSYITRRKFIGDLRFSAGRLYEDEDYTAQLFTQARRACLLHMAPLGYCHRVDRPGSIIYQNRKGKTVQGFRDLQYMLERKYQICHAVLGDDQQLVMWYYRLVYRLLKEYRWLLKDMPEERTALLAKLRWSYRKVETSLSLRDRLACRWLKLRYFQF</sequence>
<evidence type="ECO:0000259" key="3">
    <source>
        <dbReference type="Pfam" id="PF00535"/>
    </source>
</evidence>
<keyword evidence="2 4" id="KW-0808">Transferase</keyword>
<dbReference type="EMBL" id="CP047418">
    <property type="protein sequence ID" value="QLL78578.1"/>
    <property type="molecule type" value="Genomic_DNA"/>
</dbReference>
<dbReference type="PANTHER" id="PTHR22916">
    <property type="entry name" value="GLYCOSYLTRANSFERASE"/>
    <property type="match status" value="1"/>
</dbReference>
<evidence type="ECO:0000256" key="2">
    <source>
        <dbReference type="ARBA" id="ARBA00022679"/>
    </source>
</evidence>
<dbReference type="PANTHER" id="PTHR22916:SF51">
    <property type="entry name" value="GLYCOSYLTRANSFERASE EPSH-RELATED"/>
    <property type="match status" value="1"/>
</dbReference>
<dbReference type="Gene3D" id="3.90.550.10">
    <property type="entry name" value="Spore Coat Polysaccharide Biosynthesis Protein SpsA, Chain A"/>
    <property type="match status" value="1"/>
</dbReference>
<accession>A0A7H9ELH2</accession>
<feature type="domain" description="Glycosyltransferase 2-like" evidence="3">
    <location>
        <begin position="15"/>
        <end position="174"/>
    </location>
</feature>
<organism evidence="4 5">
    <name type="scientific">Ligilactobacillus saerimneri</name>
    <dbReference type="NCBI Taxonomy" id="228229"/>
    <lineage>
        <taxon>Bacteria</taxon>
        <taxon>Bacillati</taxon>
        <taxon>Bacillota</taxon>
        <taxon>Bacilli</taxon>
        <taxon>Lactobacillales</taxon>
        <taxon>Lactobacillaceae</taxon>
        <taxon>Ligilactobacillus</taxon>
    </lineage>
</organism>
<gene>
    <name evidence="4" type="ORF">GTO87_08270</name>
</gene>
<proteinExistence type="predicted"/>
<evidence type="ECO:0000313" key="5">
    <source>
        <dbReference type="Proteomes" id="UP000510886"/>
    </source>
</evidence>
<dbReference type="Pfam" id="PF00535">
    <property type="entry name" value="Glycos_transf_2"/>
    <property type="match status" value="1"/>
</dbReference>
<dbReference type="SUPFAM" id="SSF53448">
    <property type="entry name" value="Nucleotide-diphospho-sugar transferases"/>
    <property type="match status" value="1"/>
</dbReference>
<dbReference type="RefSeq" id="WP_180848753.1">
    <property type="nucleotide sequence ID" value="NZ_CP047418.1"/>
</dbReference>
<reference evidence="4 5" key="1">
    <citation type="submission" date="2020-01" db="EMBL/GenBank/DDBJ databases">
        <title>Complete and circular genome sequences of six lactobacillus isolates from horses.</title>
        <authorList>
            <person name="Hassan H.M."/>
        </authorList>
    </citation>
    <scope>NUCLEOTIDE SEQUENCE [LARGE SCALE GENOMIC DNA]</scope>
    <source>
        <strain evidence="4 5">1A</strain>
    </source>
</reference>
<dbReference type="Proteomes" id="UP000510886">
    <property type="component" value="Chromosome"/>
</dbReference>
<protein>
    <submittedName>
        <fullName evidence="4">Glycosyltransferase</fullName>
    </submittedName>
</protein>
<dbReference type="InterPro" id="IPR029044">
    <property type="entry name" value="Nucleotide-diphossugar_trans"/>
</dbReference>
<dbReference type="AlphaFoldDB" id="A0A7H9ELH2"/>